<reference evidence="2 3" key="1">
    <citation type="submission" date="2014-02" db="EMBL/GenBank/DDBJ databases">
        <title>The genome sequence of Colletotrichum simmondsii CBS122122.</title>
        <authorList>
            <person name="Baroncelli R."/>
            <person name="Thon M.R."/>
        </authorList>
    </citation>
    <scope>NUCLEOTIDE SEQUENCE [LARGE SCALE GENOMIC DNA]</scope>
    <source>
        <strain evidence="2 3">CBS122122</strain>
    </source>
</reference>
<name>A0A135SAU3_9PEZI</name>
<keyword evidence="1" id="KW-0732">Signal</keyword>
<protein>
    <submittedName>
        <fullName evidence="2">Uncharacterized protein</fullName>
    </submittedName>
</protein>
<sequence>MQNWATLIMAALVAGSAAKDCAFFYDSTVSDPFMASIPASNAQWYCKNDIGGTMEDKESNISNSATNPNFRCGICRGARSSTKDYDIPDKIGNYAIRCGYYAPGKCTAIGPSLAWKASGGPRDGIQHSIDANLNETFVEDHASRTGPGATRSRGRVNMGKDMTSGSVTTFGPASMNSTYRASIEINVEFRKSEGAYSRFLLELLFMTFSLQFIENSSLRFQAEARLDVFVILIKL</sequence>
<feature type="signal peptide" evidence="1">
    <location>
        <begin position="1"/>
        <end position="18"/>
    </location>
</feature>
<evidence type="ECO:0000313" key="3">
    <source>
        <dbReference type="Proteomes" id="UP000070328"/>
    </source>
</evidence>
<dbReference type="OrthoDB" id="4789640at2759"/>
<organism evidence="2 3">
    <name type="scientific">Colletotrichum simmondsii</name>
    <dbReference type="NCBI Taxonomy" id="703756"/>
    <lineage>
        <taxon>Eukaryota</taxon>
        <taxon>Fungi</taxon>
        <taxon>Dikarya</taxon>
        <taxon>Ascomycota</taxon>
        <taxon>Pezizomycotina</taxon>
        <taxon>Sordariomycetes</taxon>
        <taxon>Hypocreomycetidae</taxon>
        <taxon>Glomerellales</taxon>
        <taxon>Glomerellaceae</taxon>
        <taxon>Colletotrichum</taxon>
        <taxon>Colletotrichum acutatum species complex</taxon>
    </lineage>
</organism>
<feature type="chain" id="PRO_5007801990" evidence="1">
    <location>
        <begin position="19"/>
        <end position="235"/>
    </location>
</feature>
<evidence type="ECO:0000313" key="2">
    <source>
        <dbReference type="EMBL" id="KXH33034.1"/>
    </source>
</evidence>
<comment type="caution">
    <text evidence="2">The sequence shown here is derived from an EMBL/GenBank/DDBJ whole genome shotgun (WGS) entry which is preliminary data.</text>
</comment>
<dbReference type="EMBL" id="JFBX01000625">
    <property type="protein sequence ID" value="KXH33034.1"/>
    <property type="molecule type" value="Genomic_DNA"/>
</dbReference>
<proteinExistence type="predicted"/>
<accession>A0A135SAU3</accession>
<dbReference type="AlphaFoldDB" id="A0A135SAU3"/>
<evidence type="ECO:0000256" key="1">
    <source>
        <dbReference type="SAM" id="SignalP"/>
    </source>
</evidence>
<keyword evidence="3" id="KW-1185">Reference proteome</keyword>
<dbReference type="Proteomes" id="UP000070328">
    <property type="component" value="Unassembled WGS sequence"/>
</dbReference>
<gene>
    <name evidence="2" type="ORF">CSIM01_05169</name>
</gene>